<reference evidence="3 4" key="1">
    <citation type="submission" date="2014-07" db="EMBL/GenBank/DDBJ databases">
        <title>Tepidicaulis marinum gen. nov., sp. nov., a novel marine bacterium denitrifying nitrate to nitrous oxide strictly under microaerobic conditions.</title>
        <authorList>
            <person name="Takeuchi M."/>
            <person name="Yamagishi T."/>
            <person name="Kamagata Y."/>
            <person name="Oshima K."/>
            <person name="Hattori M."/>
            <person name="Katayama T."/>
            <person name="Hanada S."/>
            <person name="Tamaki H."/>
            <person name="Marumo K."/>
            <person name="Maeda H."/>
            <person name="Nedachi M."/>
            <person name="Iwasaki W."/>
            <person name="Suwa Y."/>
            <person name="Sakata S."/>
        </authorList>
    </citation>
    <scope>NUCLEOTIDE SEQUENCE [LARGE SCALE GENOMIC DNA]</scope>
    <source>
        <strain evidence="3 4">MA2</strain>
    </source>
</reference>
<evidence type="ECO:0000313" key="3">
    <source>
        <dbReference type="EMBL" id="GAK45818.1"/>
    </source>
</evidence>
<evidence type="ECO:0000256" key="1">
    <source>
        <dbReference type="SAM" id="SignalP"/>
    </source>
</evidence>
<name>A0A081BCQ0_9HYPH</name>
<dbReference type="InterPro" id="IPR038142">
    <property type="entry name" value="Cytochrome_P460_sp"/>
</dbReference>
<sequence length="215" mass="23484">MKKTIGLGMLFVASSFALAAYASQVSEAPYQVAEADTMEAETMEAETMETSAASGPHELKGVDAALHIPDVDYRRDWTVLGSYSVLADEPEDGAKELHVVYAEPEYVDAFRKNGVFPDGAVLIKDVFAAKTEFLTTGTASYANELAGRFIMIKDGDNANAGKSPLWGDGWGWAFYEGDERTKSVTVDYKQDCLTCHEPARATDLIFTQGYPVLKR</sequence>
<protein>
    <submittedName>
        <fullName evidence="3">Cytochrome P460</fullName>
    </submittedName>
</protein>
<dbReference type="AlphaFoldDB" id="A0A081BCQ0"/>
<keyword evidence="1" id="KW-0732">Signal</keyword>
<proteinExistence type="predicted"/>
<feature type="chain" id="PRO_5001754966" evidence="1">
    <location>
        <begin position="20"/>
        <end position="215"/>
    </location>
</feature>
<gene>
    <name evidence="3" type="ORF">M2A_2317</name>
</gene>
<dbReference type="EMBL" id="BBIO01000012">
    <property type="protein sequence ID" value="GAK45818.1"/>
    <property type="molecule type" value="Genomic_DNA"/>
</dbReference>
<evidence type="ECO:0000313" key="4">
    <source>
        <dbReference type="Proteomes" id="UP000028702"/>
    </source>
</evidence>
<keyword evidence="4" id="KW-1185">Reference proteome</keyword>
<dbReference type="Gene3D" id="3.50.70.20">
    <property type="entry name" value="Cytochrome P460"/>
    <property type="match status" value="1"/>
</dbReference>
<dbReference type="RefSeq" id="WP_244444444.1">
    <property type="nucleotide sequence ID" value="NZ_BBIO01000012.1"/>
</dbReference>
<dbReference type="Pfam" id="PF16694">
    <property type="entry name" value="Cytochrome_P460"/>
    <property type="match status" value="1"/>
</dbReference>
<accession>A0A081BCQ0</accession>
<organism evidence="3 4">
    <name type="scientific">Tepidicaulis marinus</name>
    <dbReference type="NCBI Taxonomy" id="1333998"/>
    <lineage>
        <taxon>Bacteria</taxon>
        <taxon>Pseudomonadati</taxon>
        <taxon>Pseudomonadota</taxon>
        <taxon>Alphaproteobacteria</taxon>
        <taxon>Hyphomicrobiales</taxon>
        <taxon>Parvibaculaceae</taxon>
        <taxon>Tepidicaulis</taxon>
    </lineage>
</organism>
<dbReference type="STRING" id="1333998.M2A_2317"/>
<dbReference type="InterPro" id="IPR032033">
    <property type="entry name" value="Cytochrome_P460"/>
</dbReference>
<dbReference type="CDD" id="cd20750">
    <property type="entry name" value="cyt_c_I"/>
    <property type="match status" value="1"/>
</dbReference>
<comment type="caution">
    <text evidence="3">The sequence shown here is derived from an EMBL/GenBank/DDBJ whole genome shotgun (WGS) entry which is preliminary data.</text>
</comment>
<evidence type="ECO:0000259" key="2">
    <source>
        <dbReference type="Pfam" id="PF16694"/>
    </source>
</evidence>
<feature type="signal peptide" evidence="1">
    <location>
        <begin position="1"/>
        <end position="19"/>
    </location>
</feature>
<dbReference type="Proteomes" id="UP000028702">
    <property type="component" value="Unassembled WGS sequence"/>
</dbReference>
<dbReference type="eggNOG" id="COG3474">
    <property type="taxonomic scope" value="Bacteria"/>
</dbReference>
<feature type="domain" description="Cytochrome P460" evidence="2">
    <location>
        <begin position="75"/>
        <end position="207"/>
    </location>
</feature>